<evidence type="ECO:0000256" key="1">
    <source>
        <dbReference type="SAM" id="Phobius"/>
    </source>
</evidence>
<feature type="non-terminal residue" evidence="3">
    <location>
        <position position="1"/>
    </location>
</feature>
<dbReference type="Pfam" id="PF14654">
    <property type="entry name" value="Epiglycanin_C"/>
    <property type="match status" value="1"/>
</dbReference>
<comment type="caution">
    <text evidence="3">The sequence shown here is derived from an EMBL/GenBank/DDBJ whole genome shotgun (WGS) entry which is preliminary data.</text>
</comment>
<gene>
    <name evidence="3" type="ORF">LTLLF_176210</name>
</gene>
<sequence>HTTTVVTPVNAAKPSGSLEPWETVLITLASVVVATALFAGVFLFVRSLLSLRNAADIAVYIPHNCHPGPGEPHMPPRSPTWSWRRPVTSRVMEMNER</sequence>
<name>A0A8J6KQF8_MICOH</name>
<evidence type="ECO:0000313" key="3">
    <source>
        <dbReference type="EMBL" id="KAH0505854.1"/>
    </source>
</evidence>
<accession>A0A8J6KQF8</accession>
<keyword evidence="1" id="KW-0812">Transmembrane</keyword>
<organism evidence="3 4">
    <name type="scientific">Microtus ochrogaster</name>
    <name type="common">Prairie vole</name>
    <dbReference type="NCBI Taxonomy" id="79684"/>
    <lineage>
        <taxon>Eukaryota</taxon>
        <taxon>Metazoa</taxon>
        <taxon>Chordata</taxon>
        <taxon>Craniata</taxon>
        <taxon>Vertebrata</taxon>
        <taxon>Euteleostomi</taxon>
        <taxon>Mammalia</taxon>
        <taxon>Eutheria</taxon>
        <taxon>Euarchontoglires</taxon>
        <taxon>Glires</taxon>
        <taxon>Rodentia</taxon>
        <taxon>Myomorpha</taxon>
        <taxon>Muroidea</taxon>
        <taxon>Cricetidae</taxon>
        <taxon>Arvicolinae</taxon>
        <taxon>Microtus</taxon>
    </lineage>
</organism>
<evidence type="ECO:0000313" key="4">
    <source>
        <dbReference type="Proteomes" id="UP000710432"/>
    </source>
</evidence>
<keyword evidence="1" id="KW-1133">Transmembrane helix</keyword>
<keyword evidence="1" id="KW-0472">Membrane</keyword>
<dbReference type="Proteomes" id="UP000710432">
    <property type="component" value="Unassembled WGS sequence"/>
</dbReference>
<dbReference type="EMBL" id="JAATJU010024383">
    <property type="protein sequence ID" value="KAH0505854.1"/>
    <property type="molecule type" value="Genomic_DNA"/>
</dbReference>
<feature type="transmembrane region" description="Helical" evidence="1">
    <location>
        <begin position="24"/>
        <end position="45"/>
    </location>
</feature>
<evidence type="ECO:0000259" key="2">
    <source>
        <dbReference type="Pfam" id="PF14654"/>
    </source>
</evidence>
<dbReference type="AlphaFoldDB" id="A0A8J6KQF8"/>
<dbReference type="InterPro" id="IPR028199">
    <property type="entry name" value="Mucin_dom"/>
</dbReference>
<reference evidence="3" key="1">
    <citation type="submission" date="2020-03" db="EMBL/GenBank/DDBJ databases">
        <title>Studies in the Genomics of Life Span.</title>
        <authorList>
            <person name="Glass D."/>
        </authorList>
    </citation>
    <scope>NUCLEOTIDE SEQUENCE</scope>
    <source>
        <strain evidence="3">LTLLF</strain>
        <tissue evidence="3">Muscle</tissue>
    </source>
</reference>
<proteinExistence type="predicted"/>
<protein>
    <submittedName>
        <fullName evidence="3">Mucin-21</fullName>
    </submittedName>
</protein>
<feature type="domain" description="Mucin catalytic TM and cytoplasmic tail" evidence="2">
    <location>
        <begin position="7"/>
        <end position="70"/>
    </location>
</feature>